<dbReference type="EMBL" id="QYTW02000037">
    <property type="protein sequence ID" value="RST57276.1"/>
    <property type="molecule type" value="Genomic_DNA"/>
</dbReference>
<sequence>MGIRTGADYIKGVKSRQPEVWLRGERITDVYNHPVFTQPIKELARLYDMQHDPEYQEEITHICEETGERVNNSFLIPRDGEDLQKRRRVFEIWAEATFGLMGRTPDFLNVVLTSFATNDWFFREYGEDRFGENIINYYRYVRDNDLFLTHAIVNPQNDRSKSSHEQESEYSHLGVVREAEDGLIVRGSKMLATLAPITDEVIIYSYPSFKPGDEKFALSFALPIDTPGLKIYCREETQDGKRSTWDHPLASRFEEMDAVLVFDDVLVPWDRVFINQNVEAGNLLYPKTGANLQPSHQSAVRGLAKISFVTDVTCAIADSIGVDGFLNVQNQLSELIQGVETIRSLVRTAEREFTITEQGEAIPNIVPLETVRGLLPNMYPRAIEILQTIAAGGLLMSPTGADFNNPEIADDMNKYYAGRSGISSEKRVRLFKLAWDLSGEAFGQRLLQYERYYSGDPVRKMGMFYNVHKRNNPSYSRVDRALEESLLMSEEYQSSVEEVIK</sequence>
<evidence type="ECO:0000259" key="5">
    <source>
        <dbReference type="Pfam" id="PF03241"/>
    </source>
</evidence>
<dbReference type="InterPro" id="IPR024674">
    <property type="entry name" value="HpaB/PvcC/4-BUDH_N"/>
</dbReference>
<dbReference type="Gene3D" id="1.20.140.10">
    <property type="entry name" value="Butyryl-CoA Dehydrogenase, subunit A, domain 3"/>
    <property type="match status" value="1"/>
</dbReference>
<evidence type="ECO:0000256" key="3">
    <source>
        <dbReference type="ARBA" id="ARBA00023002"/>
    </source>
</evidence>
<feature type="binding site" evidence="4">
    <location>
        <position position="193"/>
    </location>
    <ligand>
        <name>FAD</name>
        <dbReference type="ChEBI" id="CHEBI:57692"/>
    </ligand>
</feature>
<dbReference type="InterPro" id="IPR009100">
    <property type="entry name" value="AcylCoA_DH/oxidase_NM_dom_sf"/>
</dbReference>
<reference evidence="7 8" key="1">
    <citation type="submission" date="2018-12" db="EMBL/GenBank/DDBJ databases">
        <authorList>
            <person name="Sun L."/>
            <person name="Chen Z."/>
        </authorList>
    </citation>
    <scope>NUCLEOTIDE SEQUENCE [LARGE SCALE GENOMIC DNA]</scope>
    <source>
        <strain evidence="7 8">LMG 29736</strain>
    </source>
</reference>
<dbReference type="Pfam" id="PF11794">
    <property type="entry name" value="HpaB_N"/>
    <property type="match status" value="1"/>
</dbReference>
<feature type="binding site" evidence="4">
    <location>
        <begin position="156"/>
        <end position="159"/>
    </location>
    <ligand>
        <name>FAD</name>
        <dbReference type="ChEBI" id="CHEBI:57692"/>
    </ligand>
</feature>
<dbReference type="Gene3D" id="2.40.110.10">
    <property type="entry name" value="Butyryl-CoA Dehydrogenase, subunit A, domain 2"/>
    <property type="match status" value="1"/>
</dbReference>
<dbReference type="AlphaFoldDB" id="A0A429X1D8"/>
<evidence type="ECO:0000256" key="2">
    <source>
        <dbReference type="ARBA" id="ARBA00022827"/>
    </source>
</evidence>
<evidence type="ECO:0000313" key="7">
    <source>
        <dbReference type="EMBL" id="RST57276.1"/>
    </source>
</evidence>
<evidence type="ECO:0000256" key="4">
    <source>
        <dbReference type="PIRSR" id="PIRSR000331-2"/>
    </source>
</evidence>
<keyword evidence="1" id="KW-0285">Flavoprotein</keyword>
<dbReference type="InterPro" id="IPR046373">
    <property type="entry name" value="Acyl-CoA_Oxase/DH_mid-dom_sf"/>
</dbReference>
<evidence type="ECO:0000259" key="6">
    <source>
        <dbReference type="Pfam" id="PF11794"/>
    </source>
</evidence>
<dbReference type="InterPro" id="IPR024719">
    <property type="entry name" value="HpaB/PvcC/4-BUDH_C"/>
</dbReference>
<dbReference type="GO" id="GO:0016627">
    <property type="term" value="F:oxidoreductase activity, acting on the CH-CH group of donors"/>
    <property type="evidence" value="ECO:0007669"/>
    <property type="project" value="InterPro"/>
</dbReference>
<name>A0A429X1D8_SIMTE</name>
<evidence type="ECO:0000256" key="1">
    <source>
        <dbReference type="ARBA" id="ARBA00022630"/>
    </source>
</evidence>
<feature type="binding site" evidence="4">
    <location>
        <begin position="150"/>
        <end position="152"/>
    </location>
    <ligand>
        <name>FAD</name>
        <dbReference type="ChEBI" id="CHEBI:57692"/>
    </ligand>
</feature>
<dbReference type="PIRSF" id="PIRSF000331">
    <property type="entry name" value="HpaA_HpaB"/>
    <property type="match status" value="1"/>
</dbReference>
<protein>
    <submittedName>
        <fullName evidence="7">4-hydroxyphenylacetate 3-hydroxylase</fullName>
    </submittedName>
</protein>
<dbReference type="SUPFAM" id="SSF56645">
    <property type="entry name" value="Acyl-CoA dehydrogenase NM domain-like"/>
    <property type="match status" value="1"/>
</dbReference>
<proteinExistence type="predicted"/>
<dbReference type="OrthoDB" id="9785230at2"/>
<dbReference type="InterPro" id="IPR036250">
    <property type="entry name" value="AcylCo_DH-like_C"/>
</dbReference>
<dbReference type="Proteomes" id="UP000287296">
    <property type="component" value="Unassembled WGS sequence"/>
</dbReference>
<dbReference type="Pfam" id="PF03241">
    <property type="entry name" value="HpaB"/>
    <property type="match status" value="1"/>
</dbReference>
<dbReference type="SUPFAM" id="SSF47203">
    <property type="entry name" value="Acyl-CoA dehydrogenase C-terminal domain-like"/>
    <property type="match status" value="1"/>
</dbReference>
<keyword evidence="2 4" id="KW-0274">FAD</keyword>
<dbReference type="Gene3D" id="1.10.3140.10">
    <property type="entry name" value="4-hydroxybutyryl-coa dehydratase, domain 1"/>
    <property type="match status" value="1"/>
</dbReference>
<feature type="domain" description="HpaB/PvcC/4-BUDH C-terminal" evidence="5">
    <location>
        <begin position="282"/>
        <end position="471"/>
    </location>
</feature>
<accession>A0A429X1D8</accession>
<dbReference type="PANTHER" id="PTHR36117">
    <property type="entry name" value="4-HYDROXYPHENYLACETATE 3-MONOOXYGENASE-RELATED"/>
    <property type="match status" value="1"/>
</dbReference>
<feature type="binding site" evidence="4">
    <location>
        <begin position="456"/>
        <end position="459"/>
    </location>
    <ligand>
        <name>FAD</name>
        <dbReference type="ChEBI" id="CHEBI:57692"/>
    </ligand>
</feature>
<keyword evidence="3" id="KW-0560">Oxidoreductase</keyword>
<dbReference type="PANTHER" id="PTHR36117:SF3">
    <property type="entry name" value="4-HYDROXYPHENYLACETATE 3-MONOOXYGENASE-RELATED"/>
    <property type="match status" value="1"/>
</dbReference>
<gene>
    <name evidence="7" type="ORF">D5F11_023375</name>
</gene>
<dbReference type="InterPro" id="IPR004925">
    <property type="entry name" value="HpaB/PvcC/4-BUDH"/>
</dbReference>
<organism evidence="7 8">
    <name type="scientific">Siminovitchia terrae</name>
    <name type="common">Bacillus terrae</name>
    <dbReference type="NCBI Taxonomy" id="1914933"/>
    <lineage>
        <taxon>Bacteria</taxon>
        <taxon>Bacillati</taxon>
        <taxon>Bacillota</taxon>
        <taxon>Bacilli</taxon>
        <taxon>Bacillales</taxon>
        <taxon>Bacillaceae</taxon>
        <taxon>Siminovitchia</taxon>
    </lineage>
</organism>
<dbReference type="RefSeq" id="WP_120119491.1">
    <property type="nucleotide sequence ID" value="NZ_QYTW02000037.1"/>
</dbReference>
<comment type="caution">
    <text evidence="7">The sequence shown here is derived from an EMBL/GenBank/DDBJ whole genome shotgun (WGS) entry which is preliminary data.</text>
</comment>
<evidence type="ECO:0000313" key="8">
    <source>
        <dbReference type="Proteomes" id="UP000287296"/>
    </source>
</evidence>
<feature type="domain" description="HpaB/PvcC/4-BUDH N-terminal" evidence="6">
    <location>
        <begin position="5"/>
        <end position="274"/>
    </location>
</feature>